<evidence type="ECO:0000313" key="1">
    <source>
        <dbReference type="EMBL" id="KAE8935478.1"/>
    </source>
</evidence>
<accession>A0A6A3EZR6</accession>
<organism evidence="1 2">
    <name type="scientific">Phytophthora fragariae</name>
    <dbReference type="NCBI Taxonomy" id="53985"/>
    <lineage>
        <taxon>Eukaryota</taxon>
        <taxon>Sar</taxon>
        <taxon>Stramenopiles</taxon>
        <taxon>Oomycota</taxon>
        <taxon>Peronosporomycetes</taxon>
        <taxon>Peronosporales</taxon>
        <taxon>Peronosporaceae</taxon>
        <taxon>Phytophthora</taxon>
    </lineage>
</organism>
<gene>
    <name evidence="1" type="ORF">PF009_g14577</name>
</gene>
<name>A0A6A3EZR6_9STRA</name>
<dbReference type="Proteomes" id="UP000429523">
    <property type="component" value="Unassembled WGS sequence"/>
</dbReference>
<evidence type="ECO:0000313" key="2">
    <source>
        <dbReference type="Proteomes" id="UP000429523"/>
    </source>
</evidence>
<protein>
    <submittedName>
        <fullName evidence="1">Uncharacterized protein</fullName>
    </submittedName>
</protein>
<reference evidence="1 2" key="1">
    <citation type="submission" date="2018-08" db="EMBL/GenBank/DDBJ databases">
        <title>Genomic investigation of the strawberry pathogen Phytophthora fragariae indicates pathogenicity is determined by transcriptional variation in three key races.</title>
        <authorList>
            <person name="Adams T.M."/>
            <person name="Armitage A.D."/>
            <person name="Sobczyk M.K."/>
            <person name="Bates H.J."/>
            <person name="Dunwell J.M."/>
            <person name="Nellist C.F."/>
            <person name="Harrison R.J."/>
        </authorList>
    </citation>
    <scope>NUCLEOTIDE SEQUENCE [LARGE SCALE GENOMIC DNA]</scope>
    <source>
        <strain evidence="1 2">NOV-9</strain>
    </source>
</reference>
<proteinExistence type="predicted"/>
<comment type="caution">
    <text evidence="1">The sequence shown here is derived from an EMBL/GenBank/DDBJ whole genome shotgun (WGS) entry which is preliminary data.</text>
</comment>
<dbReference type="AlphaFoldDB" id="A0A6A3EZR6"/>
<dbReference type="EMBL" id="QXGF01000801">
    <property type="protein sequence ID" value="KAE8935478.1"/>
    <property type="molecule type" value="Genomic_DNA"/>
</dbReference>
<sequence length="73" mass="7529">MRSLSHAFRASSSSLSPQYTVGATCALASTSAAVARVLRFPDLPLLASSPLVGHSSVVVPRPTLPRLAIPSLS</sequence>